<dbReference type="InterPro" id="IPR008271">
    <property type="entry name" value="Ser/Thr_kinase_AS"/>
</dbReference>
<dbReference type="Pfam" id="PF00069">
    <property type="entry name" value="Pkinase"/>
    <property type="match status" value="1"/>
</dbReference>
<feature type="binding site" evidence="3">
    <location>
        <position position="54"/>
    </location>
    <ligand>
        <name>ATP</name>
        <dbReference type="ChEBI" id="CHEBI:30616"/>
    </ligand>
</feature>
<evidence type="ECO:0000256" key="1">
    <source>
        <dbReference type="ARBA" id="ARBA00022741"/>
    </source>
</evidence>
<dbReference type="GO" id="GO:0005524">
    <property type="term" value="F:ATP binding"/>
    <property type="evidence" value="ECO:0007669"/>
    <property type="project" value="UniProtKB-UniRule"/>
</dbReference>
<dbReference type="EMBL" id="JAVHNQ010000004">
    <property type="protein sequence ID" value="KAK6350360.1"/>
    <property type="molecule type" value="Genomic_DNA"/>
</dbReference>
<dbReference type="SMART" id="SM00220">
    <property type="entry name" value="S_TKc"/>
    <property type="match status" value="1"/>
</dbReference>
<accession>A0AAV9UWS2</accession>
<dbReference type="PANTHER" id="PTHR24346:SF110">
    <property type="entry name" value="NON-SPECIFIC SERINE_THREONINE PROTEIN KINASE"/>
    <property type="match status" value="1"/>
</dbReference>
<dbReference type="Gene3D" id="1.10.510.10">
    <property type="entry name" value="Transferase(Phosphotransferase) domain 1"/>
    <property type="match status" value="1"/>
</dbReference>
<reference evidence="6 7" key="1">
    <citation type="submission" date="2019-10" db="EMBL/GenBank/DDBJ databases">
        <authorList>
            <person name="Palmer J.M."/>
        </authorList>
    </citation>
    <scope>NUCLEOTIDE SEQUENCE [LARGE SCALE GENOMIC DNA]</scope>
    <source>
        <strain evidence="6 7">TWF696</strain>
    </source>
</reference>
<dbReference type="PROSITE" id="PS00108">
    <property type="entry name" value="PROTEIN_KINASE_ST"/>
    <property type="match status" value="1"/>
</dbReference>
<evidence type="ECO:0000256" key="4">
    <source>
        <dbReference type="RuleBase" id="RU000304"/>
    </source>
</evidence>
<dbReference type="AlphaFoldDB" id="A0AAV9UWS2"/>
<dbReference type="GO" id="GO:0035556">
    <property type="term" value="P:intracellular signal transduction"/>
    <property type="evidence" value="ECO:0007669"/>
    <property type="project" value="TreeGrafter"/>
</dbReference>
<keyword evidence="4" id="KW-0808">Transferase</keyword>
<protein>
    <recommendedName>
        <fullName evidence="5">Protein kinase domain-containing protein</fullName>
    </recommendedName>
</protein>
<feature type="domain" description="Protein kinase" evidence="5">
    <location>
        <begin position="25"/>
        <end position="286"/>
    </location>
</feature>
<name>A0AAV9UWS2_9PEZI</name>
<evidence type="ECO:0000313" key="7">
    <source>
        <dbReference type="Proteomes" id="UP001375240"/>
    </source>
</evidence>
<comment type="similarity">
    <text evidence="4">Belongs to the protein kinase superfamily.</text>
</comment>
<keyword evidence="4" id="KW-0418">Kinase</keyword>
<dbReference type="InterPro" id="IPR011009">
    <property type="entry name" value="Kinase-like_dom_sf"/>
</dbReference>
<dbReference type="PROSITE" id="PS50011">
    <property type="entry name" value="PROTEIN_KINASE_DOM"/>
    <property type="match status" value="1"/>
</dbReference>
<dbReference type="PANTHER" id="PTHR24346">
    <property type="entry name" value="MAP/MICROTUBULE AFFINITY-REGULATING KINASE"/>
    <property type="match status" value="1"/>
</dbReference>
<dbReference type="PROSITE" id="PS00107">
    <property type="entry name" value="PROTEIN_KINASE_ATP"/>
    <property type="match status" value="1"/>
</dbReference>
<keyword evidence="7" id="KW-1185">Reference proteome</keyword>
<dbReference type="InterPro" id="IPR000719">
    <property type="entry name" value="Prot_kinase_dom"/>
</dbReference>
<evidence type="ECO:0000259" key="5">
    <source>
        <dbReference type="PROSITE" id="PS50011"/>
    </source>
</evidence>
<evidence type="ECO:0000256" key="3">
    <source>
        <dbReference type="PROSITE-ProRule" id="PRU10141"/>
    </source>
</evidence>
<dbReference type="SUPFAM" id="SSF56112">
    <property type="entry name" value="Protein kinase-like (PK-like)"/>
    <property type="match status" value="1"/>
</dbReference>
<keyword evidence="4" id="KW-0723">Serine/threonine-protein kinase</keyword>
<comment type="caution">
    <text evidence="6">The sequence shown here is derived from an EMBL/GenBank/DDBJ whole genome shotgun (WGS) entry which is preliminary data.</text>
</comment>
<keyword evidence="2 3" id="KW-0067">ATP-binding</keyword>
<proteinExistence type="inferred from homology"/>
<dbReference type="FunFam" id="1.10.510.10:FF:000571">
    <property type="entry name" value="Maternal embryonic leucine zipper kinase"/>
    <property type="match status" value="1"/>
</dbReference>
<organism evidence="6 7">
    <name type="scientific">Orbilia brochopaga</name>
    <dbReference type="NCBI Taxonomy" id="3140254"/>
    <lineage>
        <taxon>Eukaryota</taxon>
        <taxon>Fungi</taxon>
        <taxon>Dikarya</taxon>
        <taxon>Ascomycota</taxon>
        <taxon>Pezizomycotina</taxon>
        <taxon>Orbiliomycetes</taxon>
        <taxon>Orbiliales</taxon>
        <taxon>Orbiliaceae</taxon>
        <taxon>Orbilia</taxon>
    </lineage>
</organism>
<evidence type="ECO:0000256" key="2">
    <source>
        <dbReference type="ARBA" id="ARBA00022840"/>
    </source>
</evidence>
<gene>
    <name evidence="6" type="ORF">TWF696_006592</name>
</gene>
<dbReference type="GO" id="GO:0005737">
    <property type="term" value="C:cytoplasm"/>
    <property type="evidence" value="ECO:0007669"/>
    <property type="project" value="TreeGrafter"/>
</dbReference>
<evidence type="ECO:0000313" key="6">
    <source>
        <dbReference type="EMBL" id="KAK6350360.1"/>
    </source>
</evidence>
<dbReference type="InterPro" id="IPR017441">
    <property type="entry name" value="Protein_kinase_ATP_BS"/>
</dbReference>
<dbReference type="Proteomes" id="UP001375240">
    <property type="component" value="Unassembled WGS sequence"/>
</dbReference>
<sequence>MDIAGMDTDSEGLEDGDRRATVGLWRLGKTLGEGGSGHVRLAKHQKTGKFAAIKIISKNLKQGTTASIQDAGFDIRQAIEREIVVMSLLKHSNVIQLYEIWDSKDEIYLVLEYVPGGDLLQYMVRMRGLSEEGIAHIFRQIVAGLSYLHNLRIYHRDLKHENIMVDYRGNLKIADFGMAALQPENTKFRSACGSPNYAAPEVIQSLPYNGSAADIWSAGVILYGMLTHRLPFDHTDTATILGRIIRADYEIPQYVSREAADLIVRMLEVDPIKRITLSDIFQHPFIWKGFYGRPPDLPQTLQDIASSNHTASRANMDIVSNLKTLWMNQDEQSLASKVVSEE</sequence>
<dbReference type="GO" id="GO:0004674">
    <property type="term" value="F:protein serine/threonine kinase activity"/>
    <property type="evidence" value="ECO:0007669"/>
    <property type="project" value="UniProtKB-KW"/>
</dbReference>
<keyword evidence="1 3" id="KW-0547">Nucleotide-binding</keyword>